<keyword evidence="1" id="KW-0472">Membrane</keyword>
<feature type="signal peptide" evidence="2">
    <location>
        <begin position="1"/>
        <end position="27"/>
    </location>
</feature>
<proteinExistence type="predicted"/>
<feature type="transmembrane region" description="Helical" evidence="1">
    <location>
        <begin position="1537"/>
        <end position="1559"/>
    </location>
</feature>
<dbReference type="Proteomes" id="UP000054937">
    <property type="component" value="Unassembled WGS sequence"/>
</dbReference>
<keyword evidence="1" id="KW-1133">Transmembrane helix</keyword>
<evidence type="ECO:0000256" key="1">
    <source>
        <dbReference type="SAM" id="Phobius"/>
    </source>
</evidence>
<dbReference type="OMA" id="YITARND"/>
<dbReference type="InParanoid" id="A0A0V0QBE5"/>
<dbReference type="EMBL" id="LDAU01000212">
    <property type="protein sequence ID" value="KRW99506.1"/>
    <property type="molecule type" value="Genomic_DNA"/>
</dbReference>
<dbReference type="OrthoDB" id="290788at2759"/>
<evidence type="ECO:0000313" key="3">
    <source>
        <dbReference type="EMBL" id="KRW99506.1"/>
    </source>
</evidence>
<evidence type="ECO:0000256" key="2">
    <source>
        <dbReference type="SAM" id="SignalP"/>
    </source>
</evidence>
<feature type="chain" id="PRO_5006867394" description="Transmembrane protein" evidence="2">
    <location>
        <begin position="28"/>
        <end position="1592"/>
    </location>
</feature>
<gene>
    <name evidence="3" type="ORF">PPERSA_07991</name>
</gene>
<keyword evidence="2" id="KW-0732">Signal</keyword>
<evidence type="ECO:0008006" key="5">
    <source>
        <dbReference type="Google" id="ProtNLM"/>
    </source>
</evidence>
<keyword evidence="1" id="KW-0812">Transmembrane</keyword>
<accession>A0A0V0QBE5</accession>
<name>A0A0V0QBE5_PSEPJ</name>
<sequence>MKLKKALYSHILLISLILLISTQKVYSKDQTYCFTKSEYEGTKIFTTIGESQYYELNDFFQGQNLTFTVKNSLDSDKDDKKNSYKILNGIFQEVQEYGSGNYKTILGIDVLPIQQEKAAAHFALLSESISGDYKVSFGKTTAFTPALINESVDLDFGLDDITCFDVIIINERVAVVDCVKFIPSTRQQYYTVFYIVTTDPNEEEEIVEQVMNSDYSNNQPFQRKTLRYKSTSAHFDQTFIISATPFDLFKNDDDLIEDYINIYRYVENTSADSDSTLGKLVSSAPITNADLGFPGKLKIADFNVVGDWIYILDHNRGFVLFQYTANKVKNLKYHSLGNNIVKRWGMDIHLVGAIYKLYIAETNSIKEYSLLTYTSEPKLINTYNLLYENTGTVTLQTTPNYVTIAQGMLVTIYDQGVTQVSQIKAQIEDAQAYYLWYTDNIDVYNAEKFTNYMIQDPQLKVKTDYSKPESVVTIEAISTNFGTTQKCSLNIKSYIVDDKNNKAPHYTDMDKSIYWNYQDSYLTTIPLSNYWVGPNIQYVLTDVESDYLGDDDYVIIDQPQMINIKHSMENGQSDDWIFSSIIPQDDNRLGLYYSVHQNKQNQLFIFACQESLTDITLVECGLPLKKVELNSRIIAFSYGTWGNEEDIMAMVLSDLPGYVQFYYLIGGNGHSMGELWFEIQIGNNKIGYSNTVLDIELLDNTIYVTSEGKTERFVSIVTFDTSIDFRAYITSEDAKIWTTAAWQPEYVTTNTNHPNTIFIKNFKKVIILDVSEQFPKFLSQITLESNIGQQLFVTPKSLVLAQAADTVVDYALYDLTDITADKKFEYPIYDFEFVFPFTVAYGKQTGHLYILASEPSTNDLYLLVYKTGTEKIRSLIKAILIEKNTKVDSTKTLTLVAGGENIDYIYLYYNDKKVFFRAPEISTANLIALSVADKNVYVDNFIIEIQMIGWNGYTVQIEDEVTLVNSQTFIRLYPDVIEQQLPEIVYAEKKDNANFTFDVSDWYNGSVVGMKCTCAPNPEVCGDQIKFTGIVEEQINSPVNDIKYTLDMFSNDDIAYVLKVDEKTEMNYEIVAIDNDLKYKSYNKLSSNNGNLLCDNIIPALNDKQHLEYIILMCYDYEHLMYVAYSLASDGEMYRGPRYLQDLDEGTVYVDQIQYFHSALFVNSIAEETVIIIYDLDTTSQIKIKNKELSLAKPLQQINKYSFQGQAPELFITSFVAIYDRMDELVDEQKYIKLFLTDSRIEEENVNSKIWFVTLDIENDFLLKKDALDFLDYQTFVQNRQLFVNEQTRLHKIVIFQVSFQVIGEHDYIIYKTIVVTSNTASYEIDLYFEIPNDLDSTLIFRQSKSHIVNVYNNYGSAKPFNNVYVKGDTVAIAYFNDVEQVITVAMYELQKIMPHKQIQIQEDNENDNEENQEKINKNQLNQIKINKNEEVEKKNKNKLFREDDSKVPVFPMQGGARYDYDYFAMGKNELPIFPFALIQENGKKMPTLISSDFGEELQLRSYDFNPNTIKIETFGQFEEQTVNPGSVTKESSGMPWWGIFLIVIGSLAVIAGTGFFVWKWKFQGNGENQIYKKLDVESSDAGYSLQAPLKA</sequence>
<comment type="caution">
    <text evidence="3">The sequence shown here is derived from an EMBL/GenBank/DDBJ whole genome shotgun (WGS) entry which is preliminary data.</text>
</comment>
<keyword evidence="4" id="KW-1185">Reference proteome</keyword>
<evidence type="ECO:0000313" key="4">
    <source>
        <dbReference type="Proteomes" id="UP000054937"/>
    </source>
</evidence>
<reference evidence="3 4" key="1">
    <citation type="journal article" date="2015" name="Sci. Rep.">
        <title>Genome of the facultative scuticociliatosis pathogen Pseudocohnilembus persalinus provides insight into its virulence through horizontal gene transfer.</title>
        <authorList>
            <person name="Xiong J."/>
            <person name="Wang G."/>
            <person name="Cheng J."/>
            <person name="Tian M."/>
            <person name="Pan X."/>
            <person name="Warren A."/>
            <person name="Jiang C."/>
            <person name="Yuan D."/>
            <person name="Miao W."/>
        </authorList>
    </citation>
    <scope>NUCLEOTIDE SEQUENCE [LARGE SCALE GENOMIC DNA]</scope>
    <source>
        <strain evidence="3">36N120E</strain>
    </source>
</reference>
<organism evidence="3 4">
    <name type="scientific">Pseudocohnilembus persalinus</name>
    <name type="common">Ciliate</name>
    <dbReference type="NCBI Taxonomy" id="266149"/>
    <lineage>
        <taxon>Eukaryota</taxon>
        <taxon>Sar</taxon>
        <taxon>Alveolata</taxon>
        <taxon>Ciliophora</taxon>
        <taxon>Intramacronucleata</taxon>
        <taxon>Oligohymenophorea</taxon>
        <taxon>Scuticociliatia</taxon>
        <taxon>Philasterida</taxon>
        <taxon>Pseudocohnilembidae</taxon>
        <taxon>Pseudocohnilembus</taxon>
    </lineage>
</organism>
<protein>
    <recommendedName>
        <fullName evidence="5">Transmembrane protein</fullName>
    </recommendedName>
</protein>